<dbReference type="AlphaFoldDB" id="A0A975XM74"/>
<organism evidence="1 2">
    <name type="scientific">Arthrobacter sunyaminii</name>
    <dbReference type="NCBI Taxonomy" id="2816859"/>
    <lineage>
        <taxon>Bacteria</taxon>
        <taxon>Bacillati</taxon>
        <taxon>Actinomycetota</taxon>
        <taxon>Actinomycetes</taxon>
        <taxon>Micrococcales</taxon>
        <taxon>Micrococcaceae</taxon>
        <taxon>Arthrobacter</taxon>
    </lineage>
</organism>
<dbReference type="GO" id="GO:0019441">
    <property type="term" value="P:L-tryptophan catabolic process to kynurenine"/>
    <property type="evidence" value="ECO:0007669"/>
    <property type="project" value="InterPro"/>
</dbReference>
<dbReference type="InterPro" id="IPR037175">
    <property type="entry name" value="KFase_sf"/>
</dbReference>
<gene>
    <name evidence="1" type="ORF">KG104_07640</name>
</gene>
<dbReference type="GO" id="GO:0004061">
    <property type="term" value="F:arylformamidase activity"/>
    <property type="evidence" value="ECO:0007669"/>
    <property type="project" value="InterPro"/>
</dbReference>
<protein>
    <submittedName>
        <fullName evidence="1">Cyclase family protein</fullName>
    </submittedName>
</protein>
<sequence length="218" mass="23088">MQAVDLSHPVVTGMQVFPGDPGVFLRNAASVEQDGFQVAELHLGSHTGTHLDAPLHTVPGGAGVDRLPLETLMGPARIIPVAEPAEYGCIRWQDVAGGMHGLAPGTIVLFRTGWSSCFNTPRYLRHPFFEAEIAVRLLAAGVRTVGVDTLNPDPTPAPGSSGPVDLPFHDEFLGAGGAIIENLTNLDAVTWTDPWFSALPLRLSEVDGSPVRAAAFQL</sequence>
<dbReference type="RefSeq" id="WP_207346630.1">
    <property type="nucleotide sequence ID" value="NZ_CP076456.1"/>
</dbReference>
<evidence type="ECO:0000313" key="1">
    <source>
        <dbReference type="EMBL" id="QWQ37582.1"/>
    </source>
</evidence>
<evidence type="ECO:0000313" key="2">
    <source>
        <dbReference type="Proteomes" id="UP000680588"/>
    </source>
</evidence>
<dbReference type="Proteomes" id="UP000680588">
    <property type="component" value="Chromosome"/>
</dbReference>
<dbReference type="EMBL" id="CP076456">
    <property type="protein sequence ID" value="QWQ37582.1"/>
    <property type="molecule type" value="Genomic_DNA"/>
</dbReference>
<dbReference type="Gene3D" id="3.50.30.50">
    <property type="entry name" value="Putative cyclase"/>
    <property type="match status" value="1"/>
</dbReference>
<dbReference type="InterPro" id="IPR007325">
    <property type="entry name" value="KFase/CYL"/>
</dbReference>
<dbReference type="Pfam" id="PF04199">
    <property type="entry name" value="Cyclase"/>
    <property type="match status" value="1"/>
</dbReference>
<proteinExistence type="predicted"/>
<dbReference type="SUPFAM" id="SSF102198">
    <property type="entry name" value="Putative cyclase"/>
    <property type="match status" value="1"/>
</dbReference>
<name>A0A975XM74_9MICC</name>
<accession>A0A975XM74</accession>
<dbReference type="KEGG" id="asun:KG104_07640"/>
<keyword evidence="2" id="KW-1185">Reference proteome</keyword>
<dbReference type="PANTHER" id="PTHR31118">
    <property type="entry name" value="CYCLASE-LIKE PROTEIN 2"/>
    <property type="match status" value="1"/>
</dbReference>
<dbReference type="PANTHER" id="PTHR31118:SF32">
    <property type="entry name" value="KYNURENINE FORMAMIDASE"/>
    <property type="match status" value="1"/>
</dbReference>
<reference evidence="1" key="1">
    <citation type="submission" date="2021-06" db="EMBL/GenBank/DDBJ databases">
        <title>Novel species in genus Arthrobacter.</title>
        <authorList>
            <person name="Zhang G."/>
        </authorList>
    </citation>
    <scope>NUCLEOTIDE SEQUENCE</scope>
    <source>
        <strain evidence="1">Zg-ZUI122</strain>
    </source>
</reference>